<dbReference type="EMBL" id="CP000471">
    <property type="protein sequence ID" value="ABK43075.1"/>
    <property type="molecule type" value="Genomic_DNA"/>
</dbReference>
<dbReference type="PANTHER" id="PTHR35038:SF6">
    <property type="entry name" value="SURFACE LOCALIZED DECAHEME CYTOCHROME C LIPOPROTEIN"/>
    <property type="match status" value="1"/>
</dbReference>
<dbReference type="Proteomes" id="UP000002586">
    <property type="component" value="Chromosome"/>
</dbReference>
<evidence type="ECO:0000256" key="2">
    <source>
        <dbReference type="SAM" id="SignalP"/>
    </source>
</evidence>
<reference evidence="5" key="1">
    <citation type="journal article" date="2009" name="Appl. Environ. Microbiol.">
        <title>Complete genome sequence of the chemolithoautotrophic marine magnetotactic coccus strain MC-1.</title>
        <authorList>
            <person name="Schubbe S."/>
            <person name="Williams T.J."/>
            <person name="Xie G."/>
            <person name="Kiss H.E."/>
            <person name="Brettin T.S."/>
            <person name="Martinez D."/>
            <person name="Ross C.A."/>
            <person name="Schuler D."/>
            <person name="Cox B.L."/>
            <person name="Nealson K.H."/>
            <person name="Bazylinski D.A."/>
        </authorList>
    </citation>
    <scope>NUCLEOTIDE SEQUENCE [LARGE SCALE GENOMIC DNA]</scope>
    <source>
        <strain evidence="5">ATCC BAA-1437 / JCM 17883 / MC-1</strain>
    </source>
</reference>
<feature type="signal peptide" evidence="2">
    <location>
        <begin position="1"/>
        <end position="33"/>
    </location>
</feature>
<evidence type="ECO:0000313" key="4">
    <source>
        <dbReference type="EMBL" id="ABK43075.1"/>
    </source>
</evidence>
<dbReference type="KEGG" id="mgm:Mmc1_0550"/>
<reference evidence="4 5" key="2">
    <citation type="journal article" date="2012" name="Int. J. Syst. Evol. Microbiol.">
        <title>Magnetococcus marinus gen. nov., sp. nov., a marine, magnetotactic bacterium that represents a novel lineage (Magnetococcaceae fam. nov.; Magnetococcales ord. nov.) at the base of the Alphaproteobacteria.</title>
        <authorList>
            <person name="Bazylinski D.A."/>
            <person name="Williams T.J."/>
            <person name="Lefevre C.T."/>
            <person name="Berg R.J."/>
            <person name="Zhang C.L."/>
            <person name="Bowser S.S."/>
            <person name="Dean A.J."/>
            <person name="Beveridge T.J."/>
        </authorList>
    </citation>
    <scope>NUCLEOTIDE SEQUENCE [LARGE SCALE GENOMIC DNA]</scope>
    <source>
        <strain evidence="5">ATCC BAA-1437 / JCM 17883 / MC-1</strain>
    </source>
</reference>
<protein>
    <recommendedName>
        <fullName evidence="3">Cytochrome c-552/4 domain-containing protein</fullName>
    </recommendedName>
</protein>
<dbReference type="eggNOG" id="COG3303">
    <property type="taxonomic scope" value="Bacteria"/>
</dbReference>
<accession>A0L532</accession>
<organism evidence="4 5">
    <name type="scientific">Magnetococcus marinus (strain ATCC BAA-1437 / JCM 17883 / MC-1)</name>
    <dbReference type="NCBI Taxonomy" id="156889"/>
    <lineage>
        <taxon>Bacteria</taxon>
        <taxon>Pseudomonadati</taxon>
        <taxon>Pseudomonadota</taxon>
        <taxon>Magnetococcia</taxon>
        <taxon>Magnetococcales</taxon>
        <taxon>Magnetococcaceae</taxon>
        <taxon>Magnetococcus</taxon>
    </lineage>
</organism>
<dbReference type="SUPFAM" id="SSF48695">
    <property type="entry name" value="Multiheme cytochromes"/>
    <property type="match status" value="1"/>
</dbReference>
<feature type="chain" id="PRO_5002626906" description="Cytochrome c-552/4 domain-containing protein" evidence="2">
    <location>
        <begin position="34"/>
        <end position="487"/>
    </location>
</feature>
<dbReference type="Gene3D" id="1.20.850.10">
    <property type="entry name" value="Hydroxylamine Oxidoreductase, Chain A, domain 2"/>
    <property type="match status" value="1"/>
</dbReference>
<dbReference type="InterPro" id="IPR051829">
    <property type="entry name" value="Multiheme_Cytochr_ET"/>
</dbReference>
<dbReference type="STRING" id="156889.Mmc1_0550"/>
<sequence precursor="true">MKCTMKKRAHTFLRGLFSVIGVLLLVASQPAMAEDKELPAEVVNPLDRPLKALKAFASMSKESATCATCHREDNIGLYNQWGRSKHYGANVGCYECHQANPNDPDAYRHKGKVISTIVSPKDCGRCHEKESIEFQSSAHAGAADFEGSTEHAMAMMAQGAHEGKDVDKAAGSQACVQCHGAKIKVNMSGKLLPETWPNSGIGRLNPDGSRGACSACHQRHEFSRAQARRPEACGKCHLGPGHLQKEIYNQSKHGVSYYSNIDRMNLTSPKWIPGEDYDAAPTCTTCHMSATKEQPLTHNTSLRVSWNLRSPVSETVNDMMERTGAKGPDGDERRDAMANVCISCHSERIVKNFYEQFDSAVELYNKKFANPGKEIMESLAEAGLITSKQLDDTIEWTWFRLWHHAGRAMRHGAAMNAPSVQQWEGMYELSNLFYTQLIPQARELADKAEAAGNKAAADKVRGVLDAIATRPEHLWMSEKQVAATTDK</sequence>
<dbReference type="GO" id="GO:0016491">
    <property type="term" value="F:oxidoreductase activity"/>
    <property type="evidence" value="ECO:0007669"/>
    <property type="project" value="TreeGrafter"/>
</dbReference>
<dbReference type="Pfam" id="PF13447">
    <property type="entry name" value="Multi-haem_cyto"/>
    <property type="match status" value="1"/>
</dbReference>
<dbReference type="Pfam" id="PF13435">
    <property type="entry name" value="Cytochrome_C554"/>
    <property type="match status" value="1"/>
</dbReference>
<proteinExistence type="predicted"/>
<name>A0L532_MAGMM</name>
<feature type="domain" description="Cytochrome c-552/4" evidence="3">
    <location>
        <begin position="123"/>
        <end position="184"/>
    </location>
</feature>
<evidence type="ECO:0000259" key="3">
    <source>
        <dbReference type="Pfam" id="PF13435"/>
    </source>
</evidence>
<dbReference type="Gene3D" id="1.10.780.10">
    <property type="entry name" value="Hydroxylamine Oxidoreductase, Chain A, domain 1"/>
    <property type="match status" value="1"/>
</dbReference>
<gene>
    <name evidence="4" type="ordered locus">Mmc1_0550</name>
</gene>
<dbReference type="PANTHER" id="PTHR35038">
    <property type="entry name" value="DISSIMILATORY SULFITE REDUCTASE SIRA"/>
    <property type="match status" value="1"/>
</dbReference>
<dbReference type="InterPro" id="IPR023155">
    <property type="entry name" value="Cyt_c-552/4"/>
</dbReference>
<dbReference type="InterPro" id="IPR036280">
    <property type="entry name" value="Multihaem_cyt_sf"/>
</dbReference>
<dbReference type="AlphaFoldDB" id="A0L532"/>
<dbReference type="HOGENOM" id="CLU_017567_0_0_5"/>
<evidence type="ECO:0000313" key="5">
    <source>
        <dbReference type="Proteomes" id="UP000002586"/>
    </source>
</evidence>
<evidence type="ECO:0000256" key="1">
    <source>
        <dbReference type="ARBA" id="ARBA00022729"/>
    </source>
</evidence>
<keyword evidence="5" id="KW-1185">Reference proteome</keyword>
<keyword evidence="1 2" id="KW-0732">Signal</keyword>